<gene>
    <name evidence="1" type="ORF">HMPREF1981_03067</name>
</gene>
<proteinExistence type="predicted"/>
<protein>
    <submittedName>
        <fullName evidence="1">Uncharacterized protein</fullName>
    </submittedName>
</protein>
<reference evidence="1 2" key="1">
    <citation type="submission" date="2013-08" db="EMBL/GenBank/DDBJ databases">
        <authorList>
            <person name="Weinstock G."/>
            <person name="Sodergren E."/>
            <person name="Wylie T."/>
            <person name="Fulton L."/>
            <person name="Fulton R."/>
            <person name="Fronick C."/>
            <person name="O'Laughlin M."/>
            <person name="Godfrey J."/>
            <person name="Miner T."/>
            <person name="Herter B."/>
            <person name="Appelbaum E."/>
            <person name="Cordes M."/>
            <person name="Lek S."/>
            <person name="Wollam A."/>
            <person name="Pepin K.H."/>
            <person name="Palsikar V.B."/>
            <person name="Mitreva M."/>
            <person name="Wilson R.K."/>
        </authorList>
    </citation>
    <scope>NUCLEOTIDE SEQUENCE [LARGE SCALE GENOMIC DNA]</scope>
    <source>
        <strain evidence="1 2">F0041</strain>
    </source>
</reference>
<dbReference type="AlphaFoldDB" id="U2CCE0"/>
<dbReference type="EMBL" id="AWSV01000155">
    <property type="protein sequence ID" value="ERI81678.1"/>
    <property type="molecule type" value="Genomic_DNA"/>
</dbReference>
<evidence type="ECO:0000313" key="1">
    <source>
        <dbReference type="EMBL" id="ERI81678.1"/>
    </source>
</evidence>
<name>U2CCE0_9BACE</name>
<evidence type="ECO:0000313" key="2">
    <source>
        <dbReference type="Proteomes" id="UP000016496"/>
    </source>
</evidence>
<sequence length="67" mass="7826">MKQKFPTGETLFSLYGNFCFPNGKLRSVYIWKAFEARKYDQTALMEAAERVQQQRVADRTAPAEVYE</sequence>
<organism evidence="1 2">
    <name type="scientific">Bacteroides pyogenes F0041</name>
    <dbReference type="NCBI Taxonomy" id="1321819"/>
    <lineage>
        <taxon>Bacteria</taxon>
        <taxon>Pseudomonadati</taxon>
        <taxon>Bacteroidota</taxon>
        <taxon>Bacteroidia</taxon>
        <taxon>Bacteroidales</taxon>
        <taxon>Bacteroidaceae</taxon>
        <taxon>Bacteroides</taxon>
    </lineage>
</organism>
<dbReference type="Proteomes" id="UP000016496">
    <property type="component" value="Unassembled WGS sequence"/>
</dbReference>
<accession>U2CCE0</accession>
<dbReference type="HOGENOM" id="CLU_2803595_0_0_10"/>
<comment type="caution">
    <text evidence="1">The sequence shown here is derived from an EMBL/GenBank/DDBJ whole genome shotgun (WGS) entry which is preliminary data.</text>
</comment>